<evidence type="ECO:0000259" key="11">
    <source>
        <dbReference type="PROSITE" id="PS51007"/>
    </source>
</evidence>
<reference evidence="13" key="1">
    <citation type="journal article" date="2019" name="Int. J. Syst. Evol. Microbiol.">
        <title>The Global Catalogue of Microorganisms (GCM) 10K type strain sequencing project: providing services to taxonomists for standard genome sequencing and annotation.</title>
        <authorList>
            <consortium name="The Broad Institute Genomics Platform"/>
            <consortium name="The Broad Institute Genome Sequencing Center for Infectious Disease"/>
            <person name="Wu L."/>
            <person name="Ma J."/>
        </authorList>
    </citation>
    <scope>NUCLEOTIDE SEQUENCE [LARGE SCALE GENOMIC DNA]</scope>
    <source>
        <strain evidence="13">NBRC 100033</strain>
    </source>
</reference>
<evidence type="ECO:0000256" key="8">
    <source>
        <dbReference type="PROSITE-ProRule" id="PRU00433"/>
    </source>
</evidence>
<dbReference type="Gene3D" id="1.10.760.10">
    <property type="entry name" value="Cytochrome c-like domain"/>
    <property type="match status" value="1"/>
</dbReference>
<dbReference type="InterPro" id="IPR002326">
    <property type="entry name" value="Cyt_c1"/>
</dbReference>
<feature type="signal peptide" evidence="10">
    <location>
        <begin position="1"/>
        <end position="19"/>
    </location>
</feature>
<dbReference type="Pfam" id="PF02167">
    <property type="entry name" value="Cytochrom_C1"/>
    <property type="match status" value="2"/>
</dbReference>
<evidence type="ECO:0000256" key="10">
    <source>
        <dbReference type="SAM" id="SignalP"/>
    </source>
</evidence>
<keyword evidence="2 8" id="KW-0349">Heme</keyword>
<name>A0ABQ5ZSQ0_9GAMM</name>
<keyword evidence="10" id="KW-0732">Signal</keyword>
<evidence type="ECO:0000256" key="6">
    <source>
        <dbReference type="ARBA" id="ARBA00023004"/>
    </source>
</evidence>
<protein>
    <submittedName>
        <fullName evidence="12">Cytochrome c</fullName>
    </submittedName>
</protein>
<proteinExistence type="predicted"/>
<feature type="chain" id="PRO_5045561339" evidence="10">
    <location>
        <begin position="20"/>
        <end position="255"/>
    </location>
</feature>
<dbReference type="RefSeq" id="WP_027850267.1">
    <property type="nucleotide sequence ID" value="NZ_BSOR01000011.1"/>
</dbReference>
<evidence type="ECO:0000313" key="12">
    <source>
        <dbReference type="EMBL" id="GLR63159.1"/>
    </source>
</evidence>
<evidence type="ECO:0000256" key="1">
    <source>
        <dbReference type="ARBA" id="ARBA00004370"/>
    </source>
</evidence>
<accession>A0ABQ5ZSQ0</accession>
<keyword evidence="6 8" id="KW-0408">Iron</keyword>
<feature type="domain" description="Cytochrome c" evidence="11">
    <location>
        <begin position="37"/>
        <end position="220"/>
    </location>
</feature>
<keyword evidence="4 8" id="KW-0479">Metal-binding</keyword>
<keyword evidence="5 9" id="KW-1133">Transmembrane helix</keyword>
<comment type="caution">
    <text evidence="12">The sequence shown here is derived from an EMBL/GenBank/DDBJ whole genome shotgun (WGS) entry which is preliminary data.</text>
</comment>
<keyword evidence="13" id="KW-1185">Reference proteome</keyword>
<dbReference type="SUPFAM" id="SSF46626">
    <property type="entry name" value="Cytochrome c"/>
    <property type="match status" value="1"/>
</dbReference>
<organism evidence="12 13">
    <name type="scientific">Marinospirillum insulare</name>
    <dbReference type="NCBI Taxonomy" id="217169"/>
    <lineage>
        <taxon>Bacteria</taxon>
        <taxon>Pseudomonadati</taxon>
        <taxon>Pseudomonadota</taxon>
        <taxon>Gammaproteobacteria</taxon>
        <taxon>Oceanospirillales</taxon>
        <taxon>Oceanospirillaceae</taxon>
        <taxon>Marinospirillum</taxon>
    </lineage>
</organism>
<sequence length="255" mass="28464">MKKQLLALFIALVPALSMAAGSPAKLDAMSPDLYNTESLHNGARLFVNYCMGCHSAEHQRFARTAEDLGIPQEVIEENLILSPQTAYNDQMRIAMTKADSAVWFGTPPPDLSLMARLKSPEYIYSFLRSFYLDSGKPWGVNNSVFPDVGMPHVLADLQGTYSLACDPNAIGAETIDPLKGKVANPRDCFKEVTPGSLSPTEFDKAVYDLTNFMVYVAEPSKYQANSLAPKVLIFIVIFFFFAYLLKKEYWRDVKH</sequence>
<dbReference type="PANTHER" id="PTHR10266:SF3">
    <property type="entry name" value="CYTOCHROME C1, HEME PROTEIN, MITOCHONDRIAL"/>
    <property type="match status" value="1"/>
</dbReference>
<feature type="transmembrane region" description="Helical" evidence="9">
    <location>
        <begin position="227"/>
        <end position="245"/>
    </location>
</feature>
<dbReference type="Proteomes" id="UP001156682">
    <property type="component" value="Unassembled WGS sequence"/>
</dbReference>
<evidence type="ECO:0000313" key="13">
    <source>
        <dbReference type="Proteomes" id="UP001156682"/>
    </source>
</evidence>
<evidence type="ECO:0000256" key="9">
    <source>
        <dbReference type="SAM" id="Phobius"/>
    </source>
</evidence>
<evidence type="ECO:0000256" key="5">
    <source>
        <dbReference type="ARBA" id="ARBA00022989"/>
    </source>
</evidence>
<dbReference type="PANTHER" id="PTHR10266">
    <property type="entry name" value="CYTOCHROME C1"/>
    <property type="match status" value="1"/>
</dbReference>
<evidence type="ECO:0000256" key="3">
    <source>
        <dbReference type="ARBA" id="ARBA00022692"/>
    </source>
</evidence>
<evidence type="ECO:0000256" key="2">
    <source>
        <dbReference type="ARBA" id="ARBA00022617"/>
    </source>
</evidence>
<gene>
    <name evidence="12" type="ORF">GCM10007878_05940</name>
</gene>
<comment type="subcellular location">
    <subcellularLocation>
        <location evidence="1">Membrane</location>
    </subcellularLocation>
</comment>
<dbReference type="InterPro" id="IPR036909">
    <property type="entry name" value="Cyt_c-like_dom_sf"/>
</dbReference>
<dbReference type="InterPro" id="IPR009056">
    <property type="entry name" value="Cyt_c-like_dom"/>
</dbReference>
<dbReference type="PROSITE" id="PS51007">
    <property type="entry name" value="CYTC"/>
    <property type="match status" value="1"/>
</dbReference>
<dbReference type="EMBL" id="BSOR01000011">
    <property type="protein sequence ID" value="GLR63159.1"/>
    <property type="molecule type" value="Genomic_DNA"/>
</dbReference>
<keyword evidence="3 9" id="KW-0812">Transmembrane</keyword>
<keyword evidence="7 9" id="KW-0472">Membrane</keyword>
<evidence type="ECO:0000256" key="4">
    <source>
        <dbReference type="ARBA" id="ARBA00022723"/>
    </source>
</evidence>
<evidence type="ECO:0000256" key="7">
    <source>
        <dbReference type="ARBA" id="ARBA00023136"/>
    </source>
</evidence>